<name>A0A3B1DKW5_9ZZZZ</name>
<evidence type="ECO:0000256" key="1">
    <source>
        <dbReference type="ARBA" id="ARBA00022490"/>
    </source>
</evidence>
<gene>
    <name evidence="4" type="ORF">MNBD_PLANCTO02-1375</name>
</gene>
<dbReference type="GO" id="GO:0045947">
    <property type="term" value="P:negative regulation of translational initiation"/>
    <property type="evidence" value="ECO:0007669"/>
    <property type="project" value="TreeGrafter"/>
</dbReference>
<dbReference type="InterPro" id="IPR036107">
    <property type="entry name" value="CsrA_sf"/>
</dbReference>
<dbReference type="InterPro" id="IPR003751">
    <property type="entry name" value="CsrA"/>
</dbReference>
<dbReference type="HAMAP" id="MF_00167">
    <property type="entry name" value="CsrA"/>
    <property type="match status" value="1"/>
</dbReference>
<dbReference type="Gene3D" id="2.60.40.4380">
    <property type="entry name" value="Translational regulator CsrA"/>
    <property type="match status" value="1"/>
</dbReference>
<keyword evidence="2" id="KW-0810">Translation regulation</keyword>
<sequence length="75" mass="8253">MLVLTRKKQEVIQIGDNVFIKVLKVGKNSVKIGIAAPEDIRVLRAELSDETVSCTKEKGDDEIDPQLCLSLSTVI</sequence>
<dbReference type="EMBL" id="UOGL01000340">
    <property type="protein sequence ID" value="VAX39551.1"/>
    <property type="molecule type" value="Genomic_DNA"/>
</dbReference>
<evidence type="ECO:0008006" key="5">
    <source>
        <dbReference type="Google" id="ProtNLM"/>
    </source>
</evidence>
<dbReference type="GO" id="GO:0005829">
    <property type="term" value="C:cytosol"/>
    <property type="evidence" value="ECO:0007669"/>
    <property type="project" value="TreeGrafter"/>
</dbReference>
<dbReference type="PANTHER" id="PTHR34984:SF1">
    <property type="entry name" value="CARBON STORAGE REGULATOR"/>
    <property type="match status" value="1"/>
</dbReference>
<dbReference type="AlphaFoldDB" id="A0A3B1DKW5"/>
<dbReference type="GO" id="GO:0006109">
    <property type="term" value="P:regulation of carbohydrate metabolic process"/>
    <property type="evidence" value="ECO:0007669"/>
    <property type="project" value="InterPro"/>
</dbReference>
<evidence type="ECO:0000313" key="4">
    <source>
        <dbReference type="EMBL" id="VAX39551.1"/>
    </source>
</evidence>
<dbReference type="GO" id="GO:0048027">
    <property type="term" value="F:mRNA 5'-UTR binding"/>
    <property type="evidence" value="ECO:0007669"/>
    <property type="project" value="TreeGrafter"/>
</dbReference>
<proteinExistence type="inferred from homology"/>
<keyword evidence="1" id="KW-0963">Cytoplasm</keyword>
<dbReference type="GO" id="GO:0006402">
    <property type="term" value="P:mRNA catabolic process"/>
    <property type="evidence" value="ECO:0007669"/>
    <property type="project" value="InterPro"/>
</dbReference>
<protein>
    <recommendedName>
        <fullName evidence="5">Carbon storage regulator</fullName>
    </recommendedName>
</protein>
<dbReference type="PANTHER" id="PTHR34984">
    <property type="entry name" value="CARBON STORAGE REGULATOR"/>
    <property type="match status" value="1"/>
</dbReference>
<evidence type="ECO:0000256" key="2">
    <source>
        <dbReference type="ARBA" id="ARBA00022845"/>
    </source>
</evidence>
<evidence type="ECO:0000256" key="3">
    <source>
        <dbReference type="ARBA" id="ARBA00022884"/>
    </source>
</evidence>
<organism evidence="4">
    <name type="scientific">hydrothermal vent metagenome</name>
    <dbReference type="NCBI Taxonomy" id="652676"/>
    <lineage>
        <taxon>unclassified sequences</taxon>
        <taxon>metagenomes</taxon>
        <taxon>ecological metagenomes</taxon>
    </lineage>
</organism>
<dbReference type="SUPFAM" id="SSF117130">
    <property type="entry name" value="CsrA-like"/>
    <property type="match status" value="1"/>
</dbReference>
<accession>A0A3B1DKW5</accession>
<keyword evidence="3" id="KW-0694">RNA-binding</keyword>
<dbReference type="Pfam" id="PF02599">
    <property type="entry name" value="CsrA"/>
    <property type="match status" value="1"/>
</dbReference>
<reference evidence="4" key="1">
    <citation type="submission" date="2018-06" db="EMBL/GenBank/DDBJ databases">
        <authorList>
            <person name="Zhirakovskaya E."/>
        </authorList>
    </citation>
    <scope>NUCLEOTIDE SEQUENCE</scope>
</reference>